<accession>A0ACB9ZA54</accession>
<protein>
    <submittedName>
        <fullName evidence="1">Uncharacterized protein</fullName>
    </submittedName>
</protein>
<sequence length="175" mass="19922">MDPSRAQLSYGMQLDFPLPTDKEINKMAQEDTDWLAVAEEFIQQDLETTVKELDLVRDVLESLEVSPRAEKKPGPSLEDQKFLIGACQEYSGSRCHMLEERLRQIRLWASSRETGQDIPDGVPDEWPLVDVEWREWLSEQASSQIDEPEVGLGVAVKHWGPLIPLLIAYTERSSA</sequence>
<proteinExistence type="predicted"/>
<dbReference type="Proteomes" id="UP001497700">
    <property type="component" value="Unassembled WGS sequence"/>
</dbReference>
<name>A0ACB9ZA54_9PEZI</name>
<gene>
    <name evidence="1" type="ORF">F4820DRAFT_445326</name>
</gene>
<keyword evidence="2" id="KW-1185">Reference proteome</keyword>
<reference evidence="1 2" key="1">
    <citation type="journal article" date="2022" name="New Phytol.">
        <title>Ecological generalism drives hyperdiversity of secondary metabolite gene clusters in xylarialean endophytes.</title>
        <authorList>
            <person name="Franco M.E.E."/>
            <person name="Wisecaver J.H."/>
            <person name="Arnold A.E."/>
            <person name="Ju Y.M."/>
            <person name="Slot J.C."/>
            <person name="Ahrendt S."/>
            <person name="Moore L.P."/>
            <person name="Eastman K.E."/>
            <person name="Scott K."/>
            <person name="Konkel Z."/>
            <person name="Mondo S.J."/>
            <person name="Kuo A."/>
            <person name="Hayes R.D."/>
            <person name="Haridas S."/>
            <person name="Andreopoulos B."/>
            <person name="Riley R."/>
            <person name="LaButti K."/>
            <person name="Pangilinan J."/>
            <person name="Lipzen A."/>
            <person name="Amirebrahimi M."/>
            <person name="Yan J."/>
            <person name="Adam C."/>
            <person name="Keymanesh K."/>
            <person name="Ng V."/>
            <person name="Louie K."/>
            <person name="Northen T."/>
            <person name="Drula E."/>
            <person name="Henrissat B."/>
            <person name="Hsieh H.M."/>
            <person name="Youens-Clark K."/>
            <person name="Lutzoni F."/>
            <person name="Miadlikowska J."/>
            <person name="Eastwood D.C."/>
            <person name="Hamelin R.C."/>
            <person name="Grigoriev I.V."/>
            <person name="U'Ren J.M."/>
        </authorList>
    </citation>
    <scope>NUCLEOTIDE SEQUENCE [LARGE SCALE GENOMIC DNA]</scope>
    <source>
        <strain evidence="1 2">CBS 119005</strain>
    </source>
</reference>
<comment type="caution">
    <text evidence="1">The sequence shown here is derived from an EMBL/GenBank/DDBJ whole genome shotgun (WGS) entry which is preliminary data.</text>
</comment>
<evidence type="ECO:0000313" key="2">
    <source>
        <dbReference type="Proteomes" id="UP001497700"/>
    </source>
</evidence>
<dbReference type="EMBL" id="MU393440">
    <property type="protein sequence ID" value="KAI4868187.1"/>
    <property type="molecule type" value="Genomic_DNA"/>
</dbReference>
<evidence type="ECO:0000313" key="1">
    <source>
        <dbReference type="EMBL" id="KAI4868187.1"/>
    </source>
</evidence>
<organism evidence="1 2">
    <name type="scientific">Hypoxylon rubiginosum</name>
    <dbReference type="NCBI Taxonomy" id="110542"/>
    <lineage>
        <taxon>Eukaryota</taxon>
        <taxon>Fungi</taxon>
        <taxon>Dikarya</taxon>
        <taxon>Ascomycota</taxon>
        <taxon>Pezizomycotina</taxon>
        <taxon>Sordariomycetes</taxon>
        <taxon>Xylariomycetidae</taxon>
        <taxon>Xylariales</taxon>
        <taxon>Hypoxylaceae</taxon>
        <taxon>Hypoxylon</taxon>
    </lineage>
</organism>